<keyword evidence="14" id="KW-1185">Reference proteome</keyword>
<dbReference type="PIRSF" id="PIRSF000904">
    <property type="entry name" value="FBPtase_SBPase"/>
    <property type="match status" value="1"/>
</dbReference>
<dbReference type="HOGENOM" id="CLU_039977_0_0_5"/>
<dbReference type="Gene3D" id="3.40.190.80">
    <property type="match status" value="1"/>
</dbReference>
<dbReference type="PIRSF" id="PIRSF500210">
    <property type="entry name" value="FBPtase"/>
    <property type="match status" value="1"/>
</dbReference>
<comment type="pathway">
    <text evidence="9">Carbohydrate biosynthesis; gluconeogenesis.</text>
</comment>
<dbReference type="GO" id="GO:0000287">
    <property type="term" value="F:magnesium ion binding"/>
    <property type="evidence" value="ECO:0007669"/>
    <property type="project" value="UniProtKB-UniRule"/>
</dbReference>
<comment type="similarity">
    <text evidence="3 9 10">Belongs to the FBPase class 1 family.</text>
</comment>
<evidence type="ECO:0000256" key="9">
    <source>
        <dbReference type="HAMAP-Rule" id="MF_01855"/>
    </source>
</evidence>
<dbReference type="NCBIfam" id="NF006779">
    <property type="entry name" value="PRK09293.1-3"/>
    <property type="match status" value="1"/>
</dbReference>
<dbReference type="HAMAP" id="MF_01855">
    <property type="entry name" value="FBPase_class1"/>
    <property type="match status" value="1"/>
</dbReference>
<dbReference type="InterPro" id="IPR033391">
    <property type="entry name" value="FBPase_N"/>
</dbReference>
<evidence type="ECO:0000259" key="12">
    <source>
        <dbReference type="Pfam" id="PF18913"/>
    </source>
</evidence>
<dbReference type="GO" id="GO:0005986">
    <property type="term" value="P:sucrose biosynthetic process"/>
    <property type="evidence" value="ECO:0007669"/>
    <property type="project" value="TreeGrafter"/>
</dbReference>
<comment type="caution">
    <text evidence="9">Lacks conserved residue(s) required for the propagation of feature annotation.</text>
</comment>
<comment type="subcellular location">
    <subcellularLocation>
        <location evidence="9">Cytoplasm</location>
    </subcellularLocation>
</comment>
<feature type="domain" description="Fructose-1-6-bisphosphatase class I N-terminal" evidence="11">
    <location>
        <begin position="20"/>
        <end position="184"/>
    </location>
</feature>
<dbReference type="PATRIC" id="fig|504832.7.peg.3616"/>
<dbReference type="FunFam" id="3.40.190.80:FF:000011">
    <property type="entry name" value="Fructose-1,6-bisphosphatase class 1"/>
    <property type="match status" value="1"/>
</dbReference>
<feature type="binding site" evidence="9">
    <location>
        <position position="111"/>
    </location>
    <ligand>
        <name>Mg(2+)</name>
        <dbReference type="ChEBI" id="CHEBI:18420"/>
        <label>1</label>
    </ligand>
</feature>
<sequence length="345" mass="36993">MAQGQTLHQHLTGFAATDPAHGPVADVVAAFAIAATEISELISGGLLSGITGEGQTRNSDGDVQKDLDIKADQIIRAALAGTSVAALASEEAEEIEICDPAGAVSVAFDPLDGSSNINTNMSVGTIFSIVRTPSHARAAFTQPGSAQLAAGFVVYGPQTSLVLTLGDGVDVFTLDRKAKVFQKVRSRVQIPAQTPEYAINASNRRFWDPLIVAFIEDCLAGKDGVMQADFNMRWIGSMVAEAYRILVRGGIFLYPGDTREGYGEGRLRLLYEAHPIAFIMEQAGGGATTGRQRILDITANTPHQRVPLIMGSIDSVRRIERMHGSPDIKFERNPPLFATRGLFRI</sequence>
<dbReference type="RefSeq" id="WP_013913739.1">
    <property type="nucleotide sequence ID" value="NC_015689.1"/>
</dbReference>
<dbReference type="CDD" id="cd00354">
    <property type="entry name" value="FBPase"/>
    <property type="match status" value="1"/>
</dbReference>
<dbReference type="SUPFAM" id="SSF56655">
    <property type="entry name" value="Carbohydrate phosphatase"/>
    <property type="match status" value="1"/>
</dbReference>
<feature type="binding site" evidence="9">
    <location>
        <position position="109"/>
    </location>
    <ligand>
        <name>Mg(2+)</name>
        <dbReference type="ChEBI" id="CHEBI:18420"/>
        <label>1</label>
    </ligand>
</feature>
<keyword evidence="7 9" id="KW-0460">Magnesium</keyword>
<dbReference type="PANTHER" id="PTHR11556">
    <property type="entry name" value="FRUCTOSE-1,6-BISPHOSPHATASE-RELATED"/>
    <property type="match status" value="1"/>
</dbReference>
<dbReference type="GO" id="GO:0005829">
    <property type="term" value="C:cytosol"/>
    <property type="evidence" value="ECO:0007669"/>
    <property type="project" value="TreeGrafter"/>
</dbReference>
<evidence type="ECO:0000256" key="1">
    <source>
        <dbReference type="ARBA" id="ARBA00001273"/>
    </source>
</evidence>
<feature type="binding site" evidence="9">
    <location>
        <position position="200"/>
    </location>
    <ligand>
        <name>substrate</name>
    </ligand>
</feature>
<keyword evidence="6 9" id="KW-0378">Hydrolase</keyword>
<evidence type="ECO:0000259" key="11">
    <source>
        <dbReference type="Pfam" id="PF00316"/>
    </source>
</evidence>
<feature type="domain" description="Fructose-1-6-bisphosphatase class 1 C-terminal" evidence="12">
    <location>
        <begin position="190"/>
        <end position="323"/>
    </location>
</feature>
<protein>
    <recommendedName>
        <fullName evidence="9">Fructose-1,6-bisphosphatase class 1</fullName>
        <shortName evidence="9">FBPase class 1</shortName>
        <ecNumber evidence="9">3.1.3.11</ecNumber>
    </recommendedName>
    <alternativeName>
        <fullName evidence="9">D-fructose-1,6-bisphosphate 1-phosphohydrolase class 1</fullName>
    </alternativeName>
</protein>
<feature type="binding site" evidence="9">
    <location>
        <position position="109"/>
    </location>
    <ligand>
        <name>Mg(2+)</name>
        <dbReference type="ChEBI" id="CHEBI:18420"/>
        <label>2</label>
    </ligand>
</feature>
<dbReference type="InterPro" id="IPR020548">
    <property type="entry name" value="Fructose_bisphosphatase_AS"/>
</dbReference>
<evidence type="ECO:0000256" key="4">
    <source>
        <dbReference type="ARBA" id="ARBA00022490"/>
    </source>
</evidence>
<dbReference type="AlphaFoldDB" id="Q6LBB2"/>
<dbReference type="GO" id="GO:0006094">
    <property type="term" value="P:gluconeogenesis"/>
    <property type="evidence" value="ECO:0007669"/>
    <property type="project" value="UniProtKB-UniRule"/>
</dbReference>
<dbReference type="GO" id="GO:0006000">
    <property type="term" value="P:fructose metabolic process"/>
    <property type="evidence" value="ECO:0007669"/>
    <property type="project" value="TreeGrafter"/>
</dbReference>
<keyword evidence="8 9" id="KW-0119">Carbohydrate metabolism</keyword>
<dbReference type="InterPro" id="IPR044015">
    <property type="entry name" value="FBPase_C_dom"/>
</dbReference>
<dbReference type="KEGG" id="ocg:OCA5_pHCG300410"/>
<dbReference type="OrthoDB" id="9806756at2"/>
<dbReference type="PROSITE" id="PS00124">
    <property type="entry name" value="FBPASE"/>
    <property type="match status" value="1"/>
</dbReference>
<dbReference type="PANTHER" id="PTHR11556:SF35">
    <property type="entry name" value="SEDOHEPTULOSE-1,7-BISPHOSPHATASE, CHLOROPLASTIC"/>
    <property type="match status" value="1"/>
</dbReference>
<dbReference type="Pfam" id="PF00316">
    <property type="entry name" value="FBPase"/>
    <property type="match status" value="1"/>
</dbReference>
<keyword evidence="5 9" id="KW-0479">Metal-binding</keyword>
<evidence type="ECO:0000256" key="8">
    <source>
        <dbReference type="ARBA" id="ARBA00023277"/>
    </source>
</evidence>
<dbReference type="UniPathway" id="UPA00138"/>
<comment type="pathway">
    <text evidence="2">Carbohydrate biosynthesis; Calvin cycle.</text>
</comment>
<geneLocation type="plasmid" evidence="13 14">
    <name>pHCG3</name>
</geneLocation>
<keyword evidence="13" id="KW-0614">Plasmid</keyword>
<organism evidence="13 14">
    <name type="scientific">Afipia carboxidovorans (strain ATCC 49405 / DSM 1227 / KCTC 32145 / OM5)</name>
    <name type="common">Oligotropha carboxidovorans</name>
    <dbReference type="NCBI Taxonomy" id="504832"/>
    <lineage>
        <taxon>Bacteria</taxon>
        <taxon>Pseudomonadati</taxon>
        <taxon>Pseudomonadota</taxon>
        <taxon>Alphaproteobacteria</taxon>
        <taxon>Hyphomicrobiales</taxon>
        <taxon>Nitrobacteraceae</taxon>
        <taxon>Afipia</taxon>
    </lineage>
</organism>
<feature type="binding site" evidence="9">
    <location>
        <begin position="112"/>
        <end position="115"/>
    </location>
    <ligand>
        <name>substrate</name>
    </ligand>
</feature>
<dbReference type="InterPro" id="IPR028343">
    <property type="entry name" value="FBPtase"/>
</dbReference>
<comment type="subunit">
    <text evidence="9">Homotetramer.</text>
</comment>
<dbReference type="EC" id="3.1.3.11" evidence="9"/>
<evidence type="ECO:0000256" key="6">
    <source>
        <dbReference type="ARBA" id="ARBA00022801"/>
    </source>
</evidence>
<dbReference type="NCBIfam" id="NF006780">
    <property type="entry name" value="PRK09293.1-4"/>
    <property type="match status" value="1"/>
</dbReference>
<evidence type="ECO:0000256" key="3">
    <source>
        <dbReference type="ARBA" id="ARBA00010941"/>
    </source>
</evidence>
<evidence type="ECO:0000313" key="14">
    <source>
        <dbReference type="Proteomes" id="UP000007730"/>
    </source>
</evidence>
<feature type="binding site" evidence="9">
    <location>
        <position position="272"/>
    </location>
    <ligand>
        <name>Mg(2+)</name>
        <dbReference type="ChEBI" id="CHEBI:18420"/>
        <label>2</label>
    </ligand>
</feature>
<evidence type="ECO:0000256" key="5">
    <source>
        <dbReference type="ARBA" id="ARBA00022723"/>
    </source>
</evidence>
<comment type="catalytic activity">
    <reaction evidence="1 9">
        <text>beta-D-fructose 1,6-bisphosphate + H2O = beta-D-fructose 6-phosphate + phosphate</text>
        <dbReference type="Rhea" id="RHEA:11064"/>
        <dbReference type="ChEBI" id="CHEBI:15377"/>
        <dbReference type="ChEBI" id="CHEBI:32966"/>
        <dbReference type="ChEBI" id="CHEBI:43474"/>
        <dbReference type="ChEBI" id="CHEBI:57634"/>
        <dbReference type="EC" id="3.1.3.11"/>
    </reaction>
</comment>
<dbReference type="Proteomes" id="UP000007730">
    <property type="component" value="Plasmid pHCG3"/>
</dbReference>
<name>Q6LBB2_AFIC5</name>
<proteinExistence type="inferred from homology"/>
<comment type="cofactor">
    <cofactor evidence="9">
        <name>Mg(2+)</name>
        <dbReference type="ChEBI" id="CHEBI:18420"/>
    </cofactor>
    <text evidence="9">Binds 2 magnesium ions per subunit.</text>
</comment>
<dbReference type="GO" id="GO:0030388">
    <property type="term" value="P:fructose 1,6-bisphosphate metabolic process"/>
    <property type="evidence" value="ECO:0007669"/>
    <property type="project" value="TreeGrafter"/>
</dbReference>
<keyword evidence="4 9" id="KW-0963">Cytoplasm</keyword>
<evidence type="ECO:0000256" key="7">
    <source>
        <dbReference type="ARBA" id="ARBA00022842"/>
    </source>
</evidence>
<evidence type="ECO:0000256" key="10">
    <source>
        <dbReference type="RuleBase" id="RU000508"/>
    </source>
</evidence>
<evidence type="ECO:0000256" key="2">
    <source>
        <dbReference type="ARBA" id="ARBA00005215"/>
    </source>
</evidence>
<gene>
    <name evidence="13" type="primary">cbbF</name>
    <name evidence="9" type="synonym">fbp</name>
    <name evidence="13" type="ordered locus">OCA5_pHCG300410</name>
</gene>
<dbReference type="Pfam" id="PF18913">
    <property type="entry name" value="FBPase_C"/>
    <property type="match status" value="1"/>
</dbReference>
<feature type="binding site" evidence="9">
    <location>
        <position position="112"/>
    </location>
    <ligand>
        <name>Mg(2+)</name>
        <dbReference type="ChEBI" id="CHEBI:18420"/>
        <label>2</label>
    </ligand>
</feature>
<accession>Q6LBB2</accession>
<dbReference type="PRINTS" id="PR00115">
    <property type="entry name" value="F16BPHPHTASE"/>
</dbReference>
<reference evidence="13 14" key="2">
    <citation type="journal article" date="2011" name="J. Bacteriol.">
        <title>Complete genome sequences of the chemolithoautotrophic Oligotropha carboxidovorans strains OM4 and OM5.</title>
        <authorList>
            <person name="Volland S."/>
            <person name="Rachinger M."/>
            <person name="Strittmatter A."/>
            <person name="Daniel R."/>
            <person name="Gottschalk G."/>
            <person name="Meyer O."/>
        </authorList>
    </citation>
    <scope>NUCLEOTIDE SEQUENCE [LARGE SCALE GENOMIC DNA]</scope>
    <source>
        <strain evidence="14">ATCC 49405 / DSM 1227 / KCTC 32145 / OM5</strain>
        <plasmid evidence="13">pHCG3</plasmid>
    </source>
</reference>
<dbReference type="GO" id="GO:0006002">
    <property type="term" value="P:fructose 6-phosphate metabolic process"/>
    <property type="evidence" value="ECO:0007669"/>
    <property type="project" value="TreeGrafter"/>
</dbReference>
<reference evidence="13 14" key="1">
    <citation type="journal article" date="2003" name="Gene">
        <title>Complete nucleotide sequence of the circular megaplasmid pHCG3 of Oligotropha carboxidovorans: function in the chemolithoautotrophic utilization of CO, H(2) and CO(2).</title>
        <authorList>
            <person name="Fuhrmann S."/>
            <person name="Ferner M."/>
            <person name="Jeffke T."/>
            <person name="Henne A."/>
            <person name="Gottschalk G."/>
            <person name="Meyer O."/>
        </authorList>
    </citation>
    <scope>NUCLEOTIDE SEQUENCE [LARGE SCALE GENOMIC DNA]</scope>
    <source>
        <strain evidence="14">ATCC 49405 / DSM 1227 / KCTC 32145 / OM5</strain>
        <plasmid evidence="13">pHCG3</plasmid>
    </source>
</reference>
<feature type="binding site" evidence="9">
    <location>
        <position position="90"/>
    </location>
    <ligand>
        <name>Mg(2+)</name>
        <dbReference type="ChEBI" id="CHEBI:18420"/>
        <label>1</label>
    </ligand>
</feature>
<dbReference type="EMBL" id="CP002827">
    <property type="protein sequence ID" value="AEI08115.1"/>
    <property type="molecule type" value="Genomic_DNA"/>
</dbReference>
<dbReference type="GO" id="GO:0042132">
    <property type="term" value="F:fructose 1,6-bisphosphate 1-phosphatase activity"/>
    <property type="evidence" value="ECO:0007669"/>
    <property type="project" value="UniProtKB-UniRule"/>
</dbReference>
<evidence type="ECO:0000313" key="13">
    <source>
        <dbReference type="EMBL" id="AEI08115.1"/>
    </source>
</evidence>
<dbReference type="Gene3D" id="3.30.540.10">
    <property type="entry name" value="Fructose-1,6-Bisphosphatase, subunit A, domain 1"/>
    <property type="match status" value="1"/>
</dbReference>
<dbReference type="InterPro" id="IPR000146">
    <property type="entry name" value="FBPase_class-1"/>
</dbReference>